<accession>G1QBW7</accession>
<evidence type="ECO:0000256" key="1">
    <source>
        <dbReference type="SAM" id="MobiDB-lite"/>
    </source>
</evidence>
<dbReference type="HOGENOM" id="CLU_2312553_0_0_1"/>
<reference evidence="2" key="2">
    <citation type="submission" date="2025-08" db="UniProtKB">
        <authorList>
            <consortium name="Ensembl"/>
        </authorList>
    </citation>
    <scope>IDENTIFICATION</scope>
</reference>
<dbReference type="Proteomes" id="UP000001074">
    <property type="component" value="Unassembled WGS sequence"/>
</dbReference>
<evidence type="ECO:0000313" key="2">
    <source>
        <dbReference type="Ensembl" id="ENSMLUP00000021200.1"/>
    </source>
</evidence>
<reference evidence="2 3" key="1">
    <citation type="journal article" date="2011" name="Nature">
        <title>A high-resolution map of human evolutionary constraint using 29 mammals.</title>
        <authorList>
            <person name="Lindblad-Toh K."/>
            <person name="Garber M."/>
            <person name="Zuk O."/>
            <person name="Lin M.F."/>
            <person name="Parker B.J."/>
            <person name="Washietl S."/>
            <person name="Kheradpour P."/>
            <person name="Ernst J."/>
            <person name="Jordan G."/>
            <person name="Mauceli E."/>
            <person name="Ward L.D."/>
            <person name="Lowe C.B."/>
            <person name="Holloway A.K."/>
            <person name="Clamp M."/>
            <person name="Gnerre S."/>
            <person name="Alfoldi J."/>
            <person name="Beal K."/>
            <person name="Chang J."/>
            <person name="Clawson H."/>
            <person name="Cuff J."/>
            <person name="Di Palma F."/>
            <person name="Fitzgerald S."/>
            <person name="Flicek P."/>
            <person name="Guttman M."/>
            <person name="Hubisz M.J."/>
            <person name="Jaffe D.B."/>
            <person name="Jungreis I."/>
            <person name="Kent W.J."/>
            <person name="Kostka D."/>
            <person name="Lara M."/>
            <person name="Martins A.L."/>
            <person name="Massingham T."/>
            <person name="Moltke I."/>
            <person name="Raney B.J."/>
            <person name="Rasmussen M.D."/>
            <person name="Robinson J."/>
            <person name="Stark A."/>
            <person name="Vilella A.J."/>
            <person name="Wen J."/>
            <person name="Xie X."/>
            <person name="Zody M.C."/>
            <person name="Baldwin J."/>
            <person name="Bloom T."/>
            <person name="Chin C.W."/>
            <person name="Heiman D."/>
            <person name="Nicol R."/>
            <person name="Nusbaum C."/>
            <person name="Young S."/>
            <person name="Wilkinson J."/>
            <person name="Worley K.C."/>
            <person name="Kovar C.L."/>
            <person name="Muzny D.M."/>
            <person name="Gibbs R.A."/>
            <person name="Cree A."/>
            <person name="Dihn H.H."/>
            <person name="Fowler G."/>
            <person name="Jhangiani S."/>
            <person name="Joshi V."/>
            <person name="Lee S."/>
            <person name="Lewis L.R."/>
            <person name="Nazareth L.V."/>
            <person name="Okwuonu G."/>
            <person name="Santibanez J."/>
            <person name="Warren W.C."/>
            <person name="Mardis E.R."/>
            <person name="Weinstock G.M."/>
            <person name="Wilson R.K."/>
            <person name="Delehaunty K."/>
            <person name="Dooling D."/>
            <person name="Fronik C."/>
            <person name="Fulton L."/>
            <person name="Fulton B."/>
            <person name="Graves T."/>
            <person name="Minx P."/>
            <person name="Sodergren E."/>
            <person name="Birney E."/>
            <person name="Margulies E.H."/>
            <person name="Herrero J."/>
            <person name="Green E.D."/>
            <person name="Haussler D."/>
            <person name="Siepel A."/>
            <person name="Goldman N."/>
            <person name="Pollard K.S."/>
            <person name="Pedersen J.S."/>
            <person name="Lander E.S."/>
            <person name="Kellis M."/>
        </authorList>
    </citation>
    <scope>NUCLEOTIDE SEQUENCE [LARGE SCALE GENOMIC DNA]</scope>
</reference>
<reference evidence="2" key="3">
    <citation type="submission" date="2025-09" db="UniProtKB">
        <authorList>
            <consortium name="Ensembl"/>
        </authorList>
    </citation>
    <scope>IDENTIFICATION</scope>
</reference>
<proteinExistence type="predicted"/>
<dbReference type="Ensembl" id="ENSMLUT00000022769.1">
    <property type="protein sequence ID" value="ENSMLUP00000021200.1"/>
    <property type="gene ID" value="ENSMLUG00000022930.1"/>
</dbReference>
<protein>
    <submittedName>
        <fullName evidence="2">Uncharacterized protein</fullName>
    </submittedName>
</protein>
<keyword evidence="3" id="KW-1185">Reference proteome</keyword>
<sequence length="100" mass="10660">PSRTGPASPREPHTPVQPHSAAGCKPTHGPTCAFSPALAQQVEHAPLVPSGQRASKVWSSTGVISFSLQDRGRCQPPLRYHTAANGTFREQLGERVTARP</sequence>
<dbReference type="EMBL" id="AAPE02001222">
    <property type="status" value="NOT_ANNOTATED_CDS"/>
    <property type="molecule type" value="Genomic_DNA"/>
</dbReference>
<organism evidence="2 3">
    <name type="scientific">Myotis lucifugus</name>
    <name type="common">Little brown bat</name>
    <dbReference type="NCBI Taxonomy" id="59463"/>
    <lineage>
        <taxon>Eukaryota</taxon>
        <taxon>Metazoa</taxon>
        <taxon>Chordata</taxon>
        <taxon>Craniata</taxon>
        <taxon>Vertebrata</taxon>
        <taxon>Euteleostomi</taxon>
        <taxon>Mammalia</taxon>
        <taxon>Eutheria</taxon>
        <taxon>Laurasiatheria</taxon>
        <taxon>Chiroptera</taxon>
        <taxon>Yangochiroptera</taxon>
        <taxon>Vespertilionidae</taxon>
        <taxon>Myotis</taxon>
    </lineage>
</organism>
<evidence type="ECO:0000313" key="3">
    <source>
        <dbReference type="Proteomes" id="UP000001074"/>
    </source>
</evidence>
<name>G1QBW7_MYOLU</name>
<feature type="region of interest" description="Disordered" evidence="1">
    <location>
        <begin position="1"/>
        <end position="29"/>
    </location>
</feature>
<dbReference type="AlphaFoldDB" id="G1QBW7"/>
<dbReference type="InParanoid" id="G1QBW7"/>